<evidence type="ECO:0000313" key="6">
    <source>
        <dbReference type="EMBL" id="SUO96102.1"/>
    </source>
</evidence>
<dbReference type="Gene3D" id="2.40.128.260">
    <property type="entry name" value="Type IV secretion system, VirB10/TraB/TrbI"/>
    <property type="match status" value="2"/>
</dbReference>
<evidence type="ECO:0000256" key="3">
    <source>
        <dbReference type="ARBA" id="ARBA00022692"/>
    </source>
</evidence>
<evidence type="ECO:0000313" key="7">
    <source>
        <dbReference type="Proteomes" id="UP000254601"/>
    </source>
</evidence>
<evidence type="ECO:0000256" key="4">
    <source>
        <dbReference type="ARBA" id="ARBA00022989"/>
    </source>
</evidence>
<sequence length="144" mass="15889">MTIKVTGEYRGDVKNGDRRLQIIWDRLITPYDVVVQLQSPTTDRLGASGITGKVDNRWGLRIGSALLVSIMSDALNIAGKNSKSADVIVESDTADTSNDIAKKILEKNIDLSPIIYLREGEMINIYVADDIDLSSVYNARQLGY</sequence>
<name>A0A380MV05_9GAMM</name>
<evidence type="ECO:0000256" key="5">
    <source>
        <dbReference type="ARBA" id="ARBA00023136"/>
    </source>
</evidence>
<gene>
    <name evidence="6" type="ORF">NCTC13337_01715</name>
</gene>
<comment type="similarity">
    <text evidence="2">Belongs to the TrbI/VirB10 family.</text>
</comment>
<dbReference type="Proteomes" id="UP000254601">
    <property type="component" value="Unassembled WGS sequence"/>
</dbReference>
<dbReference type="AlphaFoldDB" id="A0A380MV05"/>
<dbReference type="GO" id="GO:0016020">
    <property type="term" value="C:membrane"/>
    <property type="evidence" value="ECO:0007669"/>
    <property type="project" value="UniProtKB-SubCell"/>
</dbReference>
<dbReference type="Pfam" id="PF03743">
    <property type="entry name" value="TrbI"/>
    <property type="match status" value="1"/>
</dbReference>
<accession>A0A380MV05</accession>
<keyword evidence="5" id="KW-0472">Membrane</keyword>
<dbReference type="InterPro" id="IPR042217">
    <property type="entry name" value="T4SS_VirB10/TrbI"/>
</dbReference>
<dbReference type="RefSeq" id="WP_072577490.1">
    <property type="nucleotide sequence ID" value="NZ_LWHB01000188.1"/>
</dbReference>
<comment type="subcellular location">
    <subcellularLocation>
        <location evidence="1">Membrane</location>
        <topology evidence="1">Single-pass membrane protein</topology>
    </subcellularLocation>
</comment>
<keyword evidence="3" id="KW-0812">Transmembrane</keyword>
<keyword evidence="4" id="KW-1133">Transmembrane helix</keyword>
<reference evidence="6 7" key="1">
    <citation type="submission" date="2018-06" db="EMBL/GenBank/DDBJ databases">
        <authorList>
            <consortium name="Pathogen Informatics"/>
            <person name="Doyle S."/>
        </authorList>
    </citation>
    <scope>NUCLEOTIDE SEQUENCE [LARGE SCALE GENOMIC DNA]</scope>
    <source>
        <strain evidence="6 7">NCTC13337</strain>
    </source>
</reference>
<keyword evidence="7" id="KW-1185">Reference proteome</keyword>
<evidence type="ECO:0000256" key="2">
    <source>
        <dbReference type="ARBA" id="ARBA00010265"/>
    </source>
</evidence>
<proteinExistence type="inferred from homology"/>
<protein>
    <submittedName>
        <fullName evidence="6">Type IV secretion system protein virB10</fullName>
    </submittedName>
</protein>
<dbReference type="CDD" id="cd16429">
    <property type="entry name" value="VirB10"/>
    <property type="match status" value="1"/>
</dbReference>
<evidence type="ECO:0000256" key="1">
    <source>
        <dbReference type="ARBA" id="ARBA00004167"/>
    </source>
</evidence>
<organism evidence="6 7">
    <name type="scientific">Suttonella ornithocola</name>
    <dbReference type="NCBI Taxonomy" id="279832"/>
    <lineage>
        <taxon>Bacteria</taxon>
        <taxon>Pseudomonadati</taxon>
        <taxon>Pseudomonadota</taxon>
        <taxon>Gammaproteobacteria</taxon>
        <taxon>Cardiobacteriales</taxon>
        <taxon>Cardiobacteriaceae</taxon>
        <taxon>Suttonella</taxon>
    </lineage>
</organism>
<dbReference type="EMBL" id="UHIC01000001">
    <property type="protein sequence ID" value="SUO96102.1"/>
    <property type="molecule type" value="Genomic_DNA"/>
</dbReference>
<dbReference type="InterPro" id="IPR005498">
    <property type="entry name" value="T4SS_VirB10/TraB/TrbI"/>
</dbReference>